<gene>
    <name evidence="1" type="ORF">FHX64_000440</name>
</gene>
<sequence length="62" mass="7445">MINSVFSALHQDTKIIPFSKTILIIKSLYLKLYTFEITQKAYKDITIYRYLLLIITYEKMNH</sequence>
<evidence type="ECO:0000313" key="1">
    <source>
        <dbReference type="EMBL" id="MBB3186277.1"/>
    </source>
</evidence>
<protein>
    <submittedName>
        <fullName evidence="1">Uncharacterized protein</fullName>
    </submittedName>
</protein>
<dbReference type="Proteomes" id="UP000544222">
    <property type="component" value="Unassembled WGS sequence"/>
</dbReference>
<comment type="caution">
    <text evidence="1">The sequence shown here is derived from an EMBL/GenBank/DDBJ whole genome shotgun (WGS) entry which is preliminary data.</text>
</comment>
<dbReference type="AlphaFoldDB" id="A0A7W5DNW2"/>
<evidence type="ECO:0000313" key="2">
    <source>
        <dbReference type="Proteomes" id="UP000544222"/>
    </source>
</evidence>
<proteinExistence type="predicted"/>
<organism evidence="1 2">
    <name type="scientific">Microbacter margulisiae</name>
    <dbReference type="NCBI Taxonomy" id="1350067"/>
    <lineage>
        <taxon>Bacteria</taxon>
        <taxon>Pseudomonadati</taxon>
        <taxon>Bacteroidota</taxon>
        <taxon>Bacteroidia</taxon>
        <taxon>Bacteroidales</taxon>
        <taxon>Porphyromonadaceae</taxon>
        <taxon>Microbacter</taxon>
    </lineage>
</organism>
<dbReference type="EMBL" id="JACHYB010000001">
    <property type="protein sequence ID" value="MBB3186277.1"/>
    <property type="molecule type" value="Genomic_DNA"/>
</dbReference>
<reference evidence="1 2" key="1">
    <citation type="submission" date="2020-08" db="EMBL/GenBank/DDBJ databases">
        <title>Genomic Encyclopedia of Type Strains, Phase IV (KMG-IV): sequencing the most valuable type-strain genomes for metagenomic binning, comparative biology and taxonomic classification.</title>
        <authorList>
            <person name="Goeker M."/>
        </authorList>
    </citation>
    <scope>NUCLEOTIDE SEQUENCE [LARGE SCALE GENOMIC DNA]</scope>
    <source>
        <strain evidence="1 2">DSM 27471</strain>
    </source>
</reference>
<name>A0A7W5DNW2_9PORP</name>
<accession>A0A7W5DNW2</accession>
<keyword evidence="2" id="KW-1185">Reference proteome</keyword>